<evidence type="ECO:0000256" key="2">
    <source>
        <dbReference type="ARBA" id="ARBA00022833"/>
    </source>
</evidence>
<evidence type="ECO:0000256" key="4">
    <source>
        <dbReference type="ARBA" id="ARBA00023125"/>
    </source>
</evidence>
<dbReference type="InterPro" id="IPR052073">
    <property type="entry name" value="Amide_Lactam_Regulators"/>
</dbReference>
<dbReference type="Proteomes" id="UP000053029">
    <property type="component" value="Unassembled WGS sequence"/>
</dbReference>
<reference evidence="9 10" key="1">
    <citation type="submission" date="2015-01" db="EMBL/GenBank/DDBJ databases">
        <title>The Genome Sequence of Fonsecaea pedrosoi CBS 271.37.</title>
        <authorList>
            <consortium name="The Broad Institute Genomics Platform"/>
            <person name="Cuomo C."/>
            <person name="de Hoog S."/>
            <person name="Gorbushina A."/>
            <person name="Stielow B."/>
            <person name="Teixiera M."/>
            <person name="Abouelleil A."/>
            <person name="Chapman S.B."/>
            <person name="Priest M."/>
            <person name="Young S.K."/>
            <person name="Wortman J."/>
            <person name="Nusbaum C."/>
            <person name="Birren B."/>
        </authorList>
    </citation>
    <scope>NUCLEOTIDE SEQUENCE [LARGE SCALE GENOMIC DNA]</scope>
    <source>
        <strain evidence="9 10">CBS 271.37</strain>
    </source>
</reference>
<keyword evidence="2" id="KW-0862">Zinc</keyword>
<dbReference type="GeneID" id="25303075"/>
<dbReference type="CDD" id="cd00067">
    <property type="entry name" value="GAL4"/>
    <property type="match status" value="1"/>
</dbReference>
<evidence type="ECO:0000313" key="10">
    <source>
        <dbReference type="Proteomes" id="UP000053029"/>
    </source>
</evidence>
<organism evidence="9 10">
    <name type="scientific">Fonsecaea pedrosoi CBS 271.37</name>
    <dbReference type="NCBI Taxonomy" id="1442368"/>
    <lineage>
        <taxon>Eukaryota</taxon>
        <taxon>Fungi</taxon>
        <taxon>Dikarya</taxon>
        <taxon>Ascomycota</taxon>
        <taxon>Pezizomycotina</taxon>
        <taxon>Eurotiomycetes</taxon>
        <taxon>Chaetothyriomycetidae</taxon>
        <taxon>Chaetothyriales</taxon>
        <taxon>Herpotrichiellaceae</taxon>
        <taxon>Fonsecaea</taxon>
    </lineage>
</organism>
<dbReference type="HOGENOM" id="CLU_006329_5_1_1"/>
<dbReference type="PANTHER" id="PTHR47171">
    <property type="entry name" value="FARA-RELATED"/>
    <property type="match status" value="1"/>
</dbReference>
<keyword evidence="5" id="KW-0804">Transcription</keyword>
<dbReference type="RefSeq" id="XP_013288143.1">
    <property type="nucleotide sequence ID" value="XM_013432689.1"/>
</dbReference>
<feature type="region of interest" description="Disordered" evidence="7">
    <location>
        <begin position="141"/>
        <end position="169"/>
    </location>
</feature>
<dbReference type="EMBL" id="KN846970">
    <property type="protein sequence ID" value="KIW84335.1"/>
    <property type="molecule type" value="Genomic_DNA"/>
</dbReference>
<keyword evidence="10" id="KW-1185">Reference proteome</keyword>
<dbReference type="CDD" id="cd12148">
    <property type="entry name" value="fungal_TF_MHR"/>
    <property type="match status" value="1"/>
</dbReference>
<gene>
    <name evidence="9" type="ORF">Z517_03585</name>
</gene>
<keyword evidence="6" id="KW-0539">Nucleus</keyword>
<evidence type="ECO:0000313" key="9">
    <source>
        <dbReference type="EMBL" id="KIW84335.1"/>
    </source>
</evidence>
<dbReference type="GO" id="GO:0008270">
    <property type="term" value="F:zinc ion binding"/>
    <property type="evidence" value="ECO:0007669"/>
    <property type="project" value="InterPro"/>
</dbReference>
<evidence type="ECO:0000256" key="6">
    <source>
        <dbReference type="ARBA" id="ARBA00023242"/>
    </source>
</evidence>
<keyword evidence="4" id="KW-0238">DNA-binding</keyword>
<dbReference type="Pfam" id="PF00172">
    <property type="entry name" value="Zn_clus"/>
    <property type="match status" value="1"/>
</dbReference>
<dbReference type="Gene3D" id="4.10.240.10">
    <property type="entry name" value="Zn(2)-C6 fungal-type DNA-binding domain"/>
    <property type="match status" value="1"/>
</dbReference>
<dbReference type="GO" id="GO:0006351">
    <property type="term" value="P:DNA-templated transcription"/>
    <property type="evidence" value="ECO:0007669"/>
    <property type="project" value="InterPro"/>
</dbReference>
<dbReference type="PROSITE" id="PS50048">
    <property type="entry name" value="ZN2_CY6_FUNGAL_2"/>
    <property type="match status" value="1"/>
</dbReference>
<accession>A0A0D2H0D7</accession>
<dbReference type="VEuPathDB" id="FungiDB:Z517_03585"/>
<feature type="compositionally biased region" description="Polar residues" evidence="7">
    <location>
        <begin position="158"/>
        <end position="169"/>
    </location>
</feature>
<keyword evidence="3" id="KW-0805">Transcription regulation</keyword>
<sequence length="762" mass="84817">MASAARTTFVPARFRAAKACLLCRQKRVKCDAMDHGTPCTRCVLSGKTDCVLFESKRGTYKRKQRVAVEQQRRESPGKDLHGNSSENPAVPSYTSGTTLAEEPQHRPDASPLNHRSTTASEPTARPPDEQFQTEHLSAASVDLGPPEQSATDPIGFNESASLSNGLENSNHPRPLSLDCSSPVSCLSNTTLSPYPDISWASTFDPFLKSRKTHTADRSNRFSITYLDESFPLSLVLQYQGHGVKPQLHYLTPAKPEPPGPPQPSGYQHPGHIPPKDIEFLQSRGCFEVPDPDILDILVKTFLDRVYPIYPIFKRSSFLEHYRAQQIPWLLLHSVCFAAVTFCDEDVLFRVGYQNRIEARLCYYRKAKALFDLGYHMNKIMILQSVILLSFWGGAHNNYWNSASWIGAGVIIAESLGLHRSMADTRLAPEDKSLLRRLWWILFVRDTGAATFSGRQFRMNSVDVADVETLTTEDFAVDSQDDMDGVGHGIDGIVGSFHVENTKLFLILRRIVLSKRTGHGPSHDDLCHELQQWRAELPPELKWRDAEAKLDLLPACLALAYNHNLILANLGPCPQQSADSVHSGSQIYQLDGACENAAHRIFDLTCGMTTKSTFPRLPHEAFHALFLAQAVFYSQTLAADAASAKMGRMAVNTCQVVWHNVRGGWDPARWVMKLFENLLEATSPQQRRPRSAEDMLMVNEGDEANPALPTGADYLSSDMPMNDFSGMNSLLSSIFDISTAMDGLEDPTGQEMFSFGLPSDANW</sequence>
<feature type="compositionally biased region" description="Polar residues" evidence="7">
    <location>
        <begin position="82"/>
        <end position="98"/>
    </location>
</feature>
<evidence type="ECO:0000256" key="1">
    <source>
        <dbReference type="ARBA" id="ARBA00022723"/>
    </source>
</evidence>
<dbReference type="SMART" id="SM00066">
    <property type="entry name" value="GAL4"/>
    <property type="match status" value="1"/>
</dbReference>
<name>A0A0D2H0D7_9EURO</name>
<feature type="region of interest" description="Disordered" evidence="7">
    <location>
        <begin position="61"/>
        <end position="129"/>
    </location>
</feature>
<feature type="domain" description="Zn(2)-C6 fungal-type" evidence="8">
    <location>
        <begin position="19"/>
        <end position="52"/>
    </location>
</feature>
<evidence type="ECO:0000259" key="8">
    <source>
        <dbReference type="PROSITE" id="PS50048"/>
    </source>
</evidence>
<dbReference type="PROSITE" id="PS00463">
    <property type="entry name" value="ZN2_CY6_FUNGAL_1"/>
    <property type="match status" value="1"/>
</dbReference>
<dbReference type="OrthoDB" id="5121955at2759"/>
<evidence type="ECO:0000256" key="3">
    <source>
        <dbReference type="ARBA" id="ARBA00023015"/>
    </source>
</evidence>
<dbReference type="AlphaFoldDB" id="A0A0D2H0D7"/>
<dbReference type="InterPro" id="IPR036864">
    <property type="entry name" value="Zn2-C6_fun-type_DNA-bd_sf"/>
</dbReference>
<dbReference type="InterPro" id="IPR001138">
    <property type="entry name" value="Zn2Cys6_DnaBD"/>
</dbReference>
<dbReference type="Pfam" id="PF04082">
    <property type="entry name" value="Fungal_trans"/>
    <property type="match status" value="1"/>
</dbReference>
<keyword evidence="1" id="KW-0479">Metal-binding</keyword>
<dbReference type="GO" id="GO:0003677">
    <property type="term" value="F:DNA binding"/>
    <property type="evidence" value="ECO:0007669"/>
    <property type="project" value="UniProtKB-KW"/>
</dbReference>
<dbReference type="SUPFAM" id="SSF57701">
    <property type="entry name" value="Zn2/Cys6 DNA-binding domain"/>
    <property type="match status" value="1"/>
</dbReference>
<dbReference type="InterPro" id="IPR007219">
    <property type="entry name" value="XnlR_reg_dom"/>
</dbReference>
<protein>
    <recommendedName>
        <fullName evidence="8">Zn(2)-C6 fungal-type domain-containing protein</fullName>
    </recommendedName>
</protein>
<evidence type="ECO:0000256" key="5">
    <source>
        <dbReference type="ARBA" id="ARBA00023163"/>
    </source>
</evidence>
<dbReference type="PANTHER" id="PTHR47171:SF1">
    <property type="entry name" value="ZN(II)2CYS6 TRANSCRIPTION FACTOR (EUROFUNG)"/>
    <property type="match status" value="1"/>
</dbReference>
<evidence type="ECO:0000256" key="7">
    <source>
        <dbReference type="SAM" id="MobiDB-lite"/>
    </source>
</evidence>
<feature type="compositionally biased region" description="Basic and acidic residues" evidence="7">
    <location>
        <begin position="70"/>
        <end position="81"/>
    </location>
</feature>
<dbReference type="GO" id="GO:0000981">
    <property type="term" value="F:DNA-binding transcription factor activity, RNA polymerase II-specific"/>
    <property type="evidence" value="ECO:0007669"/>
    <property type="project" value="InterPro"/>
</dbReference>
<proteinExistence type="predicted"/>